<dbReference type="Proteomes" id="UP001307889">
    <property type="component" value="Chromosome 1"/>
</dbReference>
<protein>
    <submittedName>
        <fullName evidence="1">Uncharacterized protein</fullName>
    </submittedName>
</protein>
<reference evidence="1 2" key="1">
    <citation type="submission" date="2023-09" db="EMBL/GenBank/DDBJ databases">
        <title>Nesidiocoris tenuis whole genome shotgun sequence.</title>
        <authorList>
            <person name="Shibata T."/>
            <person name="Shimoda M."/>
            <person name="Kobayashi T."/>
            <person name="Uehara T."/>
        </authorList>
    </citation>
    <scope>NUCLEOTIDE SEQUENCE [LARGE SCALE GENOMIC DNA]</scope>
    <source>
        <strain evidence="1 2">Japan</strain>
    </source>
</reference>
<keyword evidence="2" id="KW-1185">Reference proteome</keyword>
<dbReference type="EMBL" id="AP028909">
    <property type="protein sequence ID" value="BES88537.1"/>
    <property type="molecule type" value="Genomic_DNA"/>
</dbReference>
<evidence type="ECO:0000313" key="1">
    <source>
        <dbReference type="EMBL" id="BES88537.1"/>
    </source>
</evidence>
<proteinExistence type="predicted"/>
<gene>
    <name evidence="1" type="ORF">NTJ_01343</name>
</gene>
<organism evidence="1 2">
    <name type="scientific">Nesidiocoris tenuis</name>
    <dbReference type="NCBI Taxonomy" id="355587"/>
    <lineage>
        <taxon>Eukaryota</taxon>
        <taxon>Metazoa</taxon>
        <taxon>Ecdysozoa</taxon>
        <taxon>Arthropoda</taxon>
        <taxon>Hexapoda</taxon>
        <taxon>Insecta</taxon>
        <taxon>Pterygota</taxon>
        <taxon>Neoptera</taxon>
        <taxon>Paraneoptera</taxon>
        <taxon>Hemiptera</taxon>
        <taxon>Heteroptera</taxon>
        <taxon>Panheteroptera</taxon>
        <taxon>Cimicomorpha</taxon>
        <taxon>Miridae</taxon>
        <taxon>Dicyphina</taxon>
        <taxon>Nesidiocoris</taxon>
    </lineage>
</organism>
<sequence>METGARHRRRSPLRRVVQRTSYELRMREPTRLKPALFLSDDTFGQTDRAPPTAFNYCQRLKTSAGVCLVVV</sequence>
<evidence type="ECO:0000313" key="2">
    <source>
        <dbReference type="Proteomes" id="UP001307889"/>
    </source>
</evidence>
<accession>A0ABN7AE50</accession>
<name>A0ABN7AE50_9HEMI</name>